<feature type="compositionally biased region" description="Basic residues" evidence="12">
    <location>
        <begin position="970"/>
        <end position="984"/>
    </location>
</feature>
<evidence type="ECO:0000313" key="17">
    <source>
        <dbReference type="Proteomes" id="UP001362999"/>
    </source>
</evidence>
<dbReference type="SUPFAM" id="SSF52540">
    <property type="entry name" value="P-loop containing nucleoside triphosphate hydrolases"/>
    <property type="match status" value="2"/>
</dbReference>
<dbReference type="GO" id="GO:0004386">
    <property type="term" value="F:helicase activity"/>
    <property type="evidence" value="ECO:0007669"/>
    <property type="project" value="UniProtKB-KW"/>
</dbReference>
<evidence type="ECO:0000256" key="12">
    <source>
        <dbReference type="SAM" id="MobiDB-lite"/>
    </source>
</evidence>
<keyword evidence="6" id="KW-0378">Hydrolase</keyword>
<dbReference type="CDD" id="cd18793">
    <property type="entry name" value="SF2_C_SNF"/>
    <property type="match status" value="1"/>
</dbReference>
<dbReference type="InterPro" id="IPR014001">
    <property type="entry name" value="Helicase_ATP-bd"/>
</dbReference>
<dbReference type="SUPFAM" id="SSF57850">
    <property type="entry name" value="RING/U-box"/>
    <property type="match status" value="1"/>
</dbReference>
<comment type="subcellular location">
    <subcellularLocation>
        <location evidence="1">Nucleus</location>
    </subcellularLocation>
</comment>
<keyword evidence="17" id="KW-1185">Reference proteome</keyword>
<dbReference type="GO" id="GO:0008094">
    <property type="term" value="F:ATP-dependent activity, acting on DNA"/>
    <property type="evidence" value="ECO:0007669"/>
    <property type="project" value="TreeGrafter"/>
</dbReference>
<feature type="region of interest" description="Disordered" evidence="12">
    <location>
        <begin position="263"/>
        <end position="311"/>
    </location>
</feature>
<feature type="domain" description="RING-type" evidence="13">
    <location>
        <begin position="782"/>
        <end position="820"/>
    </location>
</feature>
<dbReference type="PROSITE" id="PS51192">
    <property type="entry name" value="HELICASE_ATP_BIND_1"/>
    <property type="match status" value="1"/>
</dbReference>
<dbReference type="GO" id="GO:0008270">
    <property type="term" value="F:zinc ion binding"/>
    <property type="evidence" value="ECO:0007669"/>
    <property type="project" value="UniProtKB-KW"/>
</dbReference>
<evidence type="ECO:0000256" key="11">
    <source>
        <dbReference type="PROSITE-ProRule" id="PRU00175"/>
    </source>
</evidence>
<evidence type="ECO:0000256" key="7">
    <source>
        <dbReference type="ARBA" id="ARBA00022806"/>
    </source>
</evidence>
<dbReference type="Gene3D" id="3.40.50.10810">
    <property type="entry name" value="Tandem AAA-ATPase domain"/>
    <property type="match status" value="1"/>
</dbReference>
<dbReference type="Pfam" id="PF00645">
    <property type="entry name" value="zf-PARP"/>
    <property type="match status" value="1"/>
</dbReference>
<evidence type="ECO:0000259" key="13">
    <source>
        <dbReference type="PROSITE" id="PS50089"/>
    </source>
</evidence>
<dbReference type="InterPro" id="IPR001510">
    <property type="entry name" value="Znf_PARP"/>
</dbReference>
<comment type="similarity">
    <text evidence="2">Belongs to the SNF2/RAD54 helicase family.</text>
</comment>
<dbReference type="InterPro" id="IPR001841">
    <property type="entry name" value="Znf_RING"/>
</dbReference>
<feature type="compositionally biased region" description="Acidic residues" evidence="12">
    <location>
        <begin position="952"/>
        <end position="967"/>
    </location>
</feature>
<dbReference type="SMART" id="SM00910">
    <property type="entry name" value="HIRAN"/>
    <property type="match status" value="1"/>
</dbReference>
<feature type="domain" description="Helicase C-terminal" evidence="15">
    <location>
        <begin position="858"/>
        <end position="1083"/>
    </location>
</feature>
<dbReference type="InterPro" id="IPR038718">
    <property type="entry name" value="SNF2-like_sf"/>
</dbReference>
<evidence type="ECO:0000256" key="4">
    <source>
        <dbReference type="ARBA" id="ARBA00022741"/>
    </source>
</evidence>
<evidence type="ECO:0000256" key="10">
    <source>
        <dbReference type="ARBA" id="ARBA00023242"/>
    </source>
</evidence>
<dbReference type="GO" id="GO:0003677">
    <property type="term" value="F:DNA binding"/>
    <property type="evidence" value="ECO:0007669"/>
    <property type="project" value="InterPro"/>
</dbReference>
<dbReference type="PROSITE" id="PS51194">
    <property type="entry name" value="HELICASE_CTER"/>
    <property type="match status" value="1"/>
</dbReference>
<dbReference type="PROSITE" id="PS00518">
    <property type="entry name" value="ZF_RING_1"/>
    <property type="match status" value="1"/>
</dbReference>
<evidence type="ECO:0000259" key="14">
    <source>
        <dbReference type="PROSITE" id="PS51192"/>
    </source>
</evidence>
<protein>
    <submittedName>
        <fullName evidence="16">DNA repair protein rad5</fullName>
    </submittedName>
</protein>
<dbReference type="SMART" id="SM00490">
    <property type="entry name" value="HELICc"/>
    <property type="match status" value="1"/>
</dbReference>
<dbReference type="InterPro" id="IPR050628">
    <property type="entry name" value="SNF2_RAD54_helicase_TF"/>
</dbReference>
<evidence type="ECO:0000259" key="15">
    <source>
        <dbReference type="PROSITE" id="PS51194"/>
    </source>
</evidence>
<dbReference type="SMART" id="SM00184">
    <property type="entry name" value="RING"/>
    <property type="match status" value="1"/>
</dbReference>
<proteinExistence type="inferred from homology"/>
<dbReference type="InterPro" id="IPR013083">
    <property type="entry name" value="Znf_RING/FYVE/PHD"/>
</dbReference>
<dbReference type="Gene3D" id="3.40.50.300">
    <property type="entry name" value="P-loop containing nucleotide triphosphate hydrolases"/>
    <property type="match status" value="1"/>
</dbReference>
<feature type="region of interest" description="Disordered" evidence="12">
    <location>
        <begin position="1113"/>
        <end position="1132"/>
    </location>
</feature>
<name>A0AAW0A8Z1_9AGAR</name>
<evidence type="ECO:0000256" key="3">
    <source>
        <dbReference type="ARBA" id="ARBA00022723"/>
    </source>
</evidence>
<keyword evidence="8" id="KW-0862">Zinc</keyword>
<keyword evidence="4" id="KW-0547">Nucleotide-binding</keyword>
<keyword evidence="3" id="KW-0479">Metal-binding</keyword>
<dbReference type="InterPro" id="IPR027417">
    <property type="entry name" value="P-loop_NTPase"/>
</dbReference>
<evidence type="ECO:0000256" key="9">
    <source>
        <dbReference type="ARBA" id="ARBA00022840"/>
    </source>
</evidence>
<evidence type="ECO:0000256" key="6">
    <source>
        <dbReference type="ARBA" id="ARBA00022801"/>
    </source>
</evidence>
<dbReference type="Pfam" id="PF00176">
    <property type="entry name" value="SNF2-rel_dom"/>
    <property type="match status" value="1"/>
</dbReference>
<dbReference type="Proteomes" id="UP001362999">
    <property type="component" value="Unassembled WGS sequence"/>
</dbReference>
<accession>A0AAW0A8Z1</accession>
<dbReference type="Gene3D" id="3.30.70.2330">
    <property type="match status" value="1"/>
</dbReference>
<dbReference type="InterPro" id="IPR017907">
    <property type="entry name" value="Znf_RING_CS"/>
</dbReference>
<comment type="caution">
    <text evidence="16">The sequence shown here is derived from an EMBL/GenBank/DDBJ whole genome shotgun (WGS) entry which is preliminary data.</text>
</comment>
<feature type="region of interest" description="Disordered" evidence="12">
    <location>
        <begin position="927"/>
        <end position="995"/>
    </location>
</feature>
<dbReference type="GO" id="GO:0005524">
    <property type="term" value="F:ATP binding"/>
    <property type="evidence" value="ECO:0007669"/>
    <property type="project" value="UniProtKB-KW"/>
</dbReference>
<feature type="compositionally biased region" description="Low complexity" evidence="12">
    <location>
        <begin position="845"/>
        <end position="854"/>
    </location>
</feature>
<dbReference type="InterPro" id="IPR014905">
    <property type="entry name" value="HIRAN"/>
</dbReference>
<dbReference type="InterPro" id="IPR001650">
    <property type="entry name" value="Helicase_C-like"/>
</dbReference>
<gene>
    <name evidence="16" type="ORF">R3P38DRAFT_3282775</name>
</gene>
<dbReference type="GO" id="GO:0016818">
    <property type="term" value="F:hydrolase activity, acting on acid anhydrides, in phosphorus-containing anhydrides"/>
    <property type="evidence" value="ECO:0007669"/>
    <property type="project" value="InterPro"/>
</dbReference>
<evidence type="ECO:0000256" key="1">
    <source>
        <dbReference type="ARBA" id="ARBA00004123"/>
    </source>
</evidence>
<feature type="compositionally biased region" description="Low complexity" evidence="12">
    <location>
        <begin position="267"/>
        <end position="280"/>
    </location>
</feature>
<dbReference type="PANTHER" id="PTHR45626:SF17">
    <property type="entry name" value="HELICASE-LIKE TRANSCRIPTION FACTOR"/>
    <property type="match status" value="1"/>
</dbReference>
<dbReference type="InterPro" id="IPR036957">
    <property type="entry name" value="Znf_PARP_sf"/>
</dbReference>
<evidence type="ECO:0000256" key="5">
    <source>
        <dbReference type="ARBA" id="ARBA00022771"/>
    </source>
</evidence>
<dbReference type="SMART" id="SM01336">
    <property type="entry name" value="zf-PARP"/>
    <property type="match status" value="1"/>
</dbReference>
<evidence type="ECO:0000256" key="8">
    <source>
        <dbReference type="ARBA" id="ARBA00022833"/>
    </source>
</evidence>
<keyword evidence="10" id="KW-0539">Nucleus</keyword>
<keyword evidence="5 11" id="KW-0863">Zinc-finger</keyword>
<dbReference type="GO" id="GO:0005634">
    <property type="term" value="C:nucleus"/>
    <property type="evidence" value="ECO:0007669"/>
    <property type="project" value="UniProtKB-SubCell"/>
</dbReference>
<dbReference type="Pfam" id="PF08797">
    <property type="entry name" value="HIRAN"/>
    <property type="match status" value="1"/>
</dbReference>
<sequence length="1292" mass="142607">MSQSAHVVGYSKSANAKCHAQTCQGSPLPPGTLRYGATATNAFGETTVEWRHWGCVTASQLSALATVTMDRVKGFNQLVPADQAKIRKAISLRHVDPGDVPATANSAGQKRARAEFETGQASSSTVNLVAEDDEEQEVIEIEPDQELYVSMVSEIVGVQYYSGMVGAGEEVRLTREPTNQYDRNAIKVQNISSTQVGHIPRNVAAKLSPLLDQKLVSVEGVMNAGNVGARKVVYALGITLKIYGPADKRQELEPRLIWATPGQRGFSTASSSRALTASLAPRPSQAGTSTQRPSGPQQTAAQKEAIRKQQEAYQKAADLKKMLSSLEHVDDEERRSSLLDQLLSTDDILKLPVHPDPPGKGNGLVIDLMKHQSQALQWALERENPVLPKTETDRPVQFWQFKKNGAKSYYYNLATKTPQETPPVLGRGALCADSMGLGKTLTMLALILATKVDVPKPKEFSNSTLIVAPLSILSNWEKQIEDHCESGALTYYVYYGTKRDIGAKDLQKYDVVITTYQTVAGEHDDTNSGPAKKKKKTEKNLFEILWKRIVLDEAHTIRNPKTKMAKACYALTAQRRWALAATPIINSPKDLGSILTFLKICRPLDNEDFFKRLLLRPLKDGAPEGADLLRNLMNHICIRRTKEVLFNPLYKNNYLTFKQMQDSEGNSLIPLPPVEMIKVPVTLSNEARAMYDEIEALSKQRVEACLRNNHSLAQSNVLSLLTRMRQMVLHTGLIPASYIEELKAGDDDGSNNAPAKAMNVTPADKARLQAKLAEAIEECEECSICFGLFEDPRITSCAHIFCLSCITESISRNPQCPLDRRALSLNDLHAPLPPMEATQAPFNAGDTSDGPDGGSSVKIDQLIELLRLTPATEKSLVFSQFTRQDFLDKIAERLDEKGIAYVRFDGRMSAKRRQEVIAQFSVPVADDDVDSGSGSRHRSRSGSVGEHSDYVMDADDSDFIDDDEDDSAYSKKKSKAKGKGKQKQSQKTSYTSHASGRNPKVMLISLKAGALGLNLTVANNVYLMDPWWQDGIESQAIDRVNRIGQTKPVHVYQLIAENTVESKVLEIQDRKKQLIQAAFSGMKRTETQRQQKETRLQGFIGMATQFTSSSESASPYANWHSRTKPHPSPAEFVPTRSTLRLAVLRNAQAEHEGFTLALFDTGADKVAVDALGRVLIVEDADYQGVVGLARRVALELPETGEFRNTWIIKQPTTSQPIERLLFVGEGGLVQTSVQGYQKGKRELKAPVGDIGELPDTLYELTALVMEGRTGYSFDMGQSPLVRQILNEIVEEP</sequence>
<dbReference type="InterPro" id="IPR049730">
    <property type="entry name" value="SNF2/RAD54-like_C"/>
</dbReference>
<reference evidence="16 17" key="1">
    <citation type="journal article" date="2024" name="J Genomics">
        <title>Draft genome sequencing and assembly of Favolaschia claudopus CIRM-BRFM 2984 isolated from oak limbs.</title>
        <authorList>
            <person name="Navarro D."/>
            <person name="Drula E."/>
            <person name="Chaduli D."/>
            <person name="Cazenave R."/>
            <person name="Ahrendt S."/>
            <person name="Wang J."/>
            <person name="Lipzen A."/>
            <person name="Daum C."/>
            <person name="Barry K."/>
            <person name="Grigoriev I.V."/>
            <person name="Favel A."/>
            <person name="Rosso M.N."/>
            <person name="Martin F."/>
        </authorList>
    </citation>
    <scope>NUCLEOTIDE SEQUENCE [LARGE SCALE GENOMIC DNA]</scope>
    <source>
        <strain evidence="16 17">CIRM-BRFM 2984</strain>
    </source>
</reference>
<dbReference type="InterPro" id="IPR000330">
    <property type="entry name" value="SNF2_N"/>
</dbReference>
<dbReference type="PROSITE" id="PS50089">
    <property type="entry name" value="ZF_RING_2"/>
    <property type="match status" value="1"/>
</dbReference>
<dbReference type="Pfam" id="PF13923">
    <property type="entry name" value="zf-C3HC4_2"/>
    <property type="match status" value="1"/>
</dbReference>
<evidence type="ECO:0000256" key="2">
    <source>
        <dbReference type="ARBA" id="ARBA00007025"/>
    </source>
</evidence>
<organism evidence="16 17">
    <name type="scientific">Favolaschia claudopus</name>
    <dbReference type="NCBI Taxonomy" id="2862362"/>
    <lineage>
        <taxon>Eukaryota</taxon>
        <taxon>Fungi</taxon>
        <taxon>Dikarya</taxon>
        <taxon>Basidiomycota</taxon>
        <taxon>Agaricomycotina</taxon>
        <taxon>Agaricomycetes</taxon>
        <taxon>Agaricomycetidae</taxon>
        <taxon>Agaricales</taxon>
        <taxon>Marasmiineae</taxon>
        <taxon>Mycenaceae</taxon>
        <taxon>Favolaschia</taxon>
    </lineage>
</organism>
<dbReference type="SUPFAM" id="SSF57716">
    <property type="entry name" value="Glucocorticoid receptor-like (DNA-binding domain)"/>
    <property type="match status" value="1"/>
</dbReference>
<feature type="domain" description="Helicase ATP-binding" evidence="14">
    <location>
        <begin position="420"/>
        <end position="601"/>
    </location>
</feature>
<dbReference type="Gene3D" id="3.30.1740.10">
    <property type="entry name" value="Zinc finger, PARP-type"/>
    <property type="match status" value="1"/>
</dbReference>
<keyword evidence="7" id="KW-0347">Helicase</keyword>
<dbReference type="Pfam" id="PF00271">
    <property type="entry name" value="Helicase_C"/>
    <property type="match status" value="2"/>
</dbReference>
<keyword evidence="9" id="KW-0067">ATP-binding</keyword>
<feature type="compositionally biased region" description="Polar residues" evidence="12">
    <location>
        <begin position="285"/>
        <end position="301"/>
    </location>
</feature>
<dbReference type="PANTHER" id="PTHR45626">
    <property type="entry name" value="TRANSCRIPTION TERMINATION FACTOR 2-RELATED"/>
    <property type="match status" value="1"/>
</dbReference>
<dbReference type="GO" id="GO:0006281">
    <property type="term" value="P:DNA repair"/>
    <property type="evidence" value="ECO:0007669"/>
    <property type="project" value="TreeGrafter"/>
</dbReference>
<dbReference type="EMBL" id="JAWWNJ010000077">
    <property type="protein sequence ID" value="KAK7005619.1"/>
    <property type="molecule type" value="Genomic_DNA"/>
</dbReference>
<evidence type="ECO:0000313" key="16">
    <source>
        <dbReference type="EMBL" id="KAK7005619.1"/>
    </source>
</evidence>
<feature type="region of interest" description="Disordered" evidence="12">
    <location>
        <begin position="834"/>
        <end position="854"/>
    </location>
</feature>
<dbReference type="Gene3D" id="3.30.40.10">
    <property type="entry name" value="Zinc/RING finger domain, C3HC4 (zinc finger)"/>
    <property type="match status" value="1"/>
</dbReference>
<dbReference type="SMART" id="SM00487">
    <property type="entry name" value="DEXDc"/>
    <property type="match status" value="1"/>
</dbReference>